<evidence type="ECO:0000313" key="6">
    <source>
        <dbReference type="EMBL" id="EPY20121.1"/>
    </source>
</evidence>
<keyword evidence="7" id="KW-1185">Reference proteome</keyword>
<protein>
    <recommendedName>
        <fullName evidence="5">Tubulin--tyrosine ligase-like protein 9</fullName>
    </recommendedName>
</protein>
<evidence type="ECO:0000256" key="4">
    <source>
        <dbReference type="ARBA" id="ARBA00022840"/>
    </source>
</evidence>
<reference evidence="6 7" key="1">
    <citation type="journal article" date="2013" name="PLoS ONE">
        <title>Predicting the Proteins of Angomonas deanei, Strigomonas culicis and Their Respective Endosymbionts Reveals New Aspects of the Trypanosomatidae Family.</title>
        <authorList>
            <person name="Motta M.C."/>
            <person name="Martins A.C."/>
            <person name="de Souza S.S."/>
            <person name="Catta-Preta C.M."/>
            <person name="Silva R."/>
            <person name="Klein C.C."/>
            <person name="de Almeida L.G."/>
            <person name="de Lima Cunha O."/>
            <person name="Ciapina L.P."/>
            <person name="Brocchi M."/>
            <person name="Colabardini A.C."/>
            <person name="de Araujo Lima B."/>
            <person name="Machado C.R."/>
            <person name="de Almeida Soares C.M."/>
            <person name="Probst C.M."/>
            <person name="de Menezes C.B."/>
            <person name="Thompson C.E."/>
            <person name="Bartholomeu D.C."/>
            <person name="Gradia D.F."/>
            <person name="Pavoni D.P."/>
            <person name="Grisard E.C."/>
            <person name="Fantinatti-Garboggini F."/>
            <person name="Marchini F.K."/>
            <person name="Rodrigues-Luiz G.F."/>
            <person name="Wagner G."/>
            <person name="Goldman G.H."/>
            <person name="Fietto J.L."/>
            <person name="Elias M.C."/>
            <person name="Goldman M.H."/>
            <person name="Sagot M.F."/>
            <person name="Pereira M."/>
            <person name="Stoco P.H."/>
            <person name="de Mendonca-Neto R.P."/>
            <person name="Teixeira S.M."/>
            <person name="Maciel T.E."/>
            <person name="de Oliveira Mendes T.A."/>
            <person name="Urmenyi T.P."/>
            <person name="de Souza W."/>
            <person name="Schenkman S."/>
            <person name="de Vasconcelos A.T."/>
        </authorList>
    </citation>
    <scope>NUCLEOTIDE SEQUENCE [LARGE SCALE GENOMIC DNA]</scope>
</reference>
<accession>S9UZT0</accession>
<dbReference type="GO" id="GO:0036064">
    <property type="term" value="C:ciliary basal body"/>
    <property type="evidence" value="ECO:0007669"/>
    <property type="project" value="TreeGrafter"/>
</dbReference>
<evidence type="ECO:0000256" key="5">
    <source>
        <dbReference type="ARBA" id="ARBA00030445"/>
    </source>
</evidence>
<dbReference type="AlphaFoldDB" id="S9UZT0"/>
<dbReference type="InterPro" id="IPR013815">
    <property type="entry name" value="ATP_grasp_subdomain_1"/>
</dbReference>
<dbReference type="Pfam" id="PF03133">
    <property type="entry name" value="TTL"/>
    <property type="match status" value="1"/>
</dbReference>
<dbReference type="InterPro" id="IPR004344">
    <property type="entry name" value="TTL/TTLL_fam"/>
</dbReference>
<dbReference type="EMBL" id="ATMH01009145">
    <property type="protein sequence ID" value="EPY20121.1"/>
    <property type="molecule type" value="Genomic_DNA"/>
</dbReference>
<dbReference type="Proteomes" id="UP000015354">
    <property type="component" value="Unassembled WGS sequence"/>
</dbReference>
<dbReference type="GO" id="GO:0000226">
    <property type="term" value="P:microtubule cytoskeleton organization"/>
    <property type="evidence" value="ECO:0007669"/>
    <property type="project" value="TreeGrafter"/>
</dbReference>
<dbReference type="PROSITE" id="PS51221">
    <property type="entry name" value="TTL"/>
    <property type="match status" value="1"/>
</dbReference>
<keyword evidence="2 6" id="KW-0436">Ligase</keyword>
<sequence length="447" mass="52255">MYANVNNESKRGHPIRFKSFLRNTLLDVMRSRGWLETDSDTDWDYYWADVTWIRENYDHTRLEEYQRLNHFRNHYELTRKDVMVKNFKKMRKSYEKEGNAEEVAAWDFFPVTYSLPHDYGLFEQEFKRNPNAIWIMKPPAKAQGKGIFLFSKLSQIAEWKKEFNMRVNGYTGGATRAPANTSAAALLSQTYGVQESVEPYLAQRYIHNPHLVGGKKYDLRIYVLVTSYHPLTVWLHRTGFARFCHQRYSLDDIDNTFIHVTNVAVQKTNPKYTTMSGCKFGIRNLRTIITAAHGADRAKELFEDIQMMILRTIFSVERIMINDAHCTELYGYDVMIDDQLHPWLIETNASPSLTAETPADYHLKFNMLEDMFNIIDLEKRRQGDERRVGGFDLIWANGPVSAPPEDRRPLPRQPCHLGCANELEIPISVIRMPRRLQDHSSSERLLT</sequence>
<dbReference type="PANTHER" id="PTHR12241:SF39">
    <property type="entry name" value="TUBULIN POLYGLUTAMYLASE TTLL9-RELATED"/>
    <property type="match status" value="1"/>
</dbReference>
<dbReference type="PANTHER" id="PTHR12241">
    <property type="entry name" value="TUBULIN POLYGLUTAMYLASE"/>
    <property type="match status" value="1"/>
</dbReference>
<comment type="similarity">
    <text evidence="1">Belongs to the tubulin--tyrosine ligase family.</text>
</comment>
<keyword evidence="3" id="KW-0547">Nucleotide-binding</keyword>
<evidence type="ECO:0000256" key="2">
    <source>
        <dbReference type="ARBA" id="ARBA00022598"/>
    </source>
</evidence>
<proteinExistence type="inferred from homology"/>
<dbReference type="GO" id="GO:0015631">
    <property type="term" value="F:tubulin binding"/>
    <property type="evidence" value="ECO:0007669"/>
    <property type="project" value="TreeGrafter"/>
</dbReference>
<dbReference type="Gene3D" id="3.30.1490.20">
    <property type="entry name" value="ATP-grasp fold, A domain"/>
    <property type="match status" value="1"/>
</dbReference>
<evidence type="ECO:0000256" key="1">
    <source>
        <dbReference type="ARBA" id="ARBA00006820"/>
    </source>
</evidence>
<dbReference type="SUPFAM" id="SSF56059">
    <property type="entry name" value="Glutathione synthetase ATP-binding domain-like"/>
    <property type="match status" value="1"/>
</dbReference>
<dbReference type="Gene3D" id="3.30.470.20">
    <property type="entry name" value="ATP-grasp fold, B domain"/>
    <property type="match status" value="1"/>
</dbReference>
<gene>
    <name evidence="6" type="ORF">STCU_09145</name>
</gene>
<comment type="caution">
    <text evidence="6">The sequence shown here is derived from an EMBL/GenBank/DDBJ whole genome shotgun (WGS) entry which is preliminary data.</text>
</comment>
<dbReference type="GO" id="GO:0005524">
    <property type="term" value="F:ATP binding"/>
    <property type="evidence" value="ECO:0007669"/>
    <property type="project" value="UniProtKB-KW"/>
</dbReference>
<keyword evidence="4" id="KW-0067">ATP-binding</keyword>
<evidence type="ECO:0000256" key="3">
    <source>
        <dbReference type="ARBA" id="ARBA00022741"/>
    </source>
</evidence>
<organism evidence="6 7">
    <name type="scientific">Strigomonas culicis</name>
    <dbReference type="NCBI Taxonomy" id="28005"/>
    <lineage>
        <taxon>Eukaryota</taxon>
        <taxon>Discoba</taxon>
        <taxon>Euglenozoa</taxon>
        <taxon>Kinetoplastea</taxon>
        <taxon>Metakinetoplastina</taxon>
        <taxon>Trypanosomatida</taxon>
        <taxon>Trypanosomatidae</taxon>
        <taxon>Strigomonadinae</taxon>
        <taxon>Strigomonas</taxon>
    </lineage>
</organism>
<dbReference type="OrthoDB" id="202825at2759"/>
<dbReference type="GO" id="GO:0070740">
    <property type="term" value="F:tubulin-glutamic acid ligase activity"/>
    <property type="evidence" value="ECO:0007669"/>
    <property type="project" value="TreeGrafter"/>
</dbReference>
<evidence type="ECO:0000313" key="7">
    <source>
        <dbReference type="Proteomes" id="UP000015354"/>
    </source>
</evidence>
<name>S9UZT0_9TRYP</name>